<dbReference type="Proteomes" id="UP001497382">
    <property type="component" value="Unassembled WGS sequence"/>
</dbReference>
<feature type="non-terminal residue" evidence="1">
    <location>
        <position position="1"/>
    </location>
</feature>
<proteinExistence type="predicted"/>
<evidence type="ECO:0000313" key="1">
    <source>
        <dbReference type="EMBL" id="CAL1279098.1"/>
    </source>
</evidence>
<protein>
    <submittedName>
        <fullName evidence="1">Uncharacterized protein</fullName>
    </submittedName>
</protein>
<dbReference type="AlphaFoldDB" id="A0AAV2A584"/>
<dbReference type="EMBL" id="CAXIEN010000118">
    <property type="protein sequence ID" value="CAL1279098.1"/>
    <property type="molecule type" value="Genomic_DNA"/>
</dbReference>
<comment type="caution">
    <text evidence="1">The sequence shown here is derived from an EMBL/GenBank/DDBJ whole genome shotgun (WGS) entry which is preliminary data.</text>
</comment>
<gene>
    <name evidence="1" type="ORF">LARSCL_LOCUS10146</name>
</gene>
<evidence type="ECO:0000313" key="2">
    <source>
        <dbReference type="Proteomes" id="UP001497382"/>
    </source>
</evidence>
<keyword evidence="2" id="KW-1185">Reference proteome</keyword>
<name>A0AAV2A584_9ARAC</name>
<accession>A0AAV2A584</accession>
<reference evidence="1 2" key="1">
    <citation type="submission" date="2024-04" db="EMBL/GenBank/DDBJ databases">
        <authorList>
            <person name="Rising A."/>
            <person name="Reimegard J."/>
            <person name="Sonavane S."/>
            <person name="Akerstrom W."/>
            <person name="Nylinder S."/>
            <person name="Hedman E."/>
            <person name="Kallberg Y."/>
        </authorList>
    </citation>
    <scope>NUCLEOTIDE SEQUENCE [LARGE SCALE GENOMIC DNA]</scope>
</reference>
<sequence>ASFAQPLLPIIQVCFIKASIFNLNVKKQSRVTCCCYISLYTDSNQQSDFEFSPYKNKVN</sequence>
<organism evidence="1 2">
    <name type="scientific">Larinioides sclopetarius</name>
    <dbReference type="NCBI Taxonomy" id="280406"/>
    <lineage>
        <taxon>Eukaryota</taxon>
        <taxon>Metazoa</taxon>
        <taxon>Ecdysozoa</taxon>
        <taxon>Arthropoda</taxon>
        <taxon>Chelicerata</taxon>
        <taxon>Arachnida</taxon>
        <taxon>Araneae</taxon>
        <taxon>Araneomorphae</taxon>
        <taxon>Entelegynae</taxon>
        <taxon>Araneoidea</taxon>
        <taxon>Araneidae</taxon>
        <taxon>Larinioides</taxon>
    </lineage>
</organism>